<keyword evidence="2" id="KW-1185">Reference proteome</keyword>
<name>A0A2I1GKT2_9GLOM</name>
<accession>A0A2I1GKT2</accession>
<gene>
    <name evidence="1" type="ORF">RhiirA4_205090</name>
</gene>
<proteinExistence type="predicted"/>
<dbReference type="AlphaFoldDB" id="A0A2I1GKT2"/>
<protein>
    <submittedName>
        <fullName evidence="1">Uncharacterized protein</fullName>
    </submittedName>
</protein>
<sequence length="145" mass="17227">MAQPNQTQISIYETSLEQADTHQLQEDEHVPNLTLTSHYGTSFHLDPQVYDFRKISQFENHKFLLVLWNKKALKTEIFFDTAQKLAQNFRPFKTLNTDENYFIAVNEPKELIAIFDTRRVVVSFEVLLFYNPKSHEINFYLHPFN</sequence>
<evidence type="ECO:0000313" key="2">
    <source>
        <dbReference type="Proteomes" id="UP000234323"/>
    </source>
</evidence>
<dbReference type="EMBL" id="LLXI01000526">
    <property type="protein sequence ID" value="PKY47223.1"/>
    <property type="molecule type" value="Genomic_DNA"/>
</dbReference>
<evidence type="ECO:0000313" key="1">
    <source>
        <dbReference type="EMBL" id="PKY47223.1"/>
    </source>
</evidence>
<dbReference type="Proteomes" id="UP000234323">
    <property type="component" value="Unassembled WGS sequence"/>
</dbReference>
<organism evidence="1 2">
    <name type="scientific">Rhizophagus irregularis</name>
    <dbReference type="NCBI Taxonomy" id="588596"/>
    <lineage>
        <taxon>Eukaryota</taxon>
        <taxon>Fungi</taxon>
        <taxon>Fungi incertae sedis</taxon>
        <taxon>Mucoromycota</taxon>
        <taxon>Glomeromycotina</taxon>
        <taxon>Glomeromycetes</taxon>
        <taxon>Glomerales</taxon>
        <taxon>Glomeraceae</taxon>
        <taxon>Rhizophagus</taxon>
    </lineage>
</organism>
<comment type="caution">
    <text evidence="1">The sequence shown here is derived from an EMBL/GenBank/DDBJ whole genome shotgun (WGS) entry which is preliminary data.</text>
</comment>
<reference evidence="1 2" key="1">
    <citation type="submission" date="2015-10" db="EMBL/GenBank/DDBJ databases">
        <title>Genome analyses suggest a sexual origin of heterokaryosis in a supposedly ancient asexual fungus.</title>
        <authorList>
            <person name="Ropars J."/>
            <person name="Sedzielewska K."/>
            <person name="Noel J."/>
            <person name="Charron P."/>
            <person name="Farinelli L."/>
            <person name="Marton T."/>
            <person name="Kruger M."/>
            <person name="Pelin A."/>
            <person name="Brachmann A."/>
            <person name="Corradi N."/>
        </authorList>
    </citation>
    <scope>NUCLEOTIDE SEQUENCE [LARGE SCALE GENOMIC DNA]</scope>
    <source>
        <strain evidence="1 2">A4</strain>
    </source>
</reference>